<reference evidence="4" key="1">
    <citation type="journal article" date="2015" name="Genome Announc.">
        <title>Draft genome sequence of the cellulolytic fungus Chaetomium globosum.</title>
        <authorList>
            <person name="Cuomo C.A."/>
            <person name="Untereiner W.A."/>
            <person name="Ma L.-J."/>
            <person name="Grabherr M."/>
            <person name="Birren B.W."/>
        </authorList>
    </citation>
    <scope>NUCLEOTIDE SEQUENCE [LARGE SCALE GENOMIC DNA]</scope>
    <source>
        <strain evidence="4">ATCC 6205 / CBS 148.51 / DSM 1962 / NBRC 6347 / NRRL 1970</strain>
    </source>
</reference>
<dbReference type="PANTHER" id="PTHR48081">
    <property type="entry name" value="AB HYDROLASE SUPERFAMILY PROTEIN C4A8.06C"/>
    <property type="match status" value="1"/>
</dbReference>
<proteinExistence type="predicted"/>
<dbReference type="InParanoid" id="Q2GMN1"/>
<protein>
    <recommendedName>
        <fullName evidence="2">BD-FAE-like domain-containing protein</fullName>
    </recommendedName>
</protein>
<dbReference type="InterPro" id="IPR049492">
    <property type="entry name" value="BD-FAE-like_dom"/>
</dbReference>
<dbReference type="HOGENOM" id="CLU_059975_0_0_1"/>
<evidence type="ECO:0000313" key="4">
    <source>
        <dbReference type="Proteomes" id="UP000001056"/>
    </source>
</evidence>
<dbReference type="AlphaFoldDB" id="Q2GMN1"/>
<dbReference type="VEuPathDB" id="FungiDB:CHGG_10773"/>
<feature type="domain" description="BD-FAE-like" evidence="2">
    <location>
        <begin position="68"/>
        <end position="162"/>
    </location>
</feature>
<dbReference type="Proteomes" id="UP000001056">
    <property type="component" value="Unassembled WGS sequence"/>
</dbReference>
<dbReference type="eggNOG" id="ENOG502S3F0">
    <property type="taxonomic scope" value="Eukaryota"/>
</dbReference>
<dbReference type="GO" id="GO:0016787">
    <property type="term" value="F:hydrolase activity"/>
    <property type="evidence" value="ECO:0007669"/>
    <property type="project" value="UniProtKB-KW"/>
</dbReference>
<dbReference type="OMA" id="QAELHMM"/>
<dbReference type="SUPFAM" id="SSF53474">
    <property type="entry name" value="alpha/beta-Hydrolases"/>
    <property type="match status" value="1"/>
</dbReference>
<organism evidence="3 4">
    <name type="scientific">Chaetomium globosum (strain ATCC 6205 / CBS 148.51 / DSM 1962 / NBRC 6347 / NRRL 1970)</name>
    <name type="common">Soil fungus</name>
    <dbReference type="NCBI Taxonomy" id="306901"/>
    <lineage>
        <taxon>Eukaryota</taxon>
        <taxon>Fungi</taxon>
        <taxon>Dikarya</taxon>
        <taxon>Ascomycota</taxon>
        <taxon>Pezizomycotina</taxon>
        <taxon>Sordariomycetes</taxon>
        <taxon>Sordariomycetidae</taxon>
        <taxon>Sordariales</taxon>
        <taxon>Chaetomiaceae</taxon>
        <taxon>Chaetomium</taxon>
    </lineage>
</organism>
<dbReference type="RefSeq" id="XP_001226040.1">
    <property type="nucleotide sequence ID" value="XM_001226039.1"/>
</dbReference>
<dbReference type="GeneID" id="4397132"/>
<evidence type="ECO:0000256" key="1">
    <source>
        <dbReference type="ARBA" id="ARBA00022801"/>
    </source>
</evidence>
<evidence type="ECO:0000259" key="2">
    <source>
        <dbReference type="Pfam" id="PF20434"/>
    </source>
</evidence>
<dbReference type="Gene3D" id="3.40.50.1820">
    <property type="entry name" value="alpha/beta hydrolase"/>
    <property type="match status" value="1"/>
</dbReference>
<accession>Q2GMN1</accession>
<sequence>MLSVLLLHNRLFSVFFLLVFLFFFSLSHSLPYFRPRCVNIKPQMRELTTPGLMAVDDFAPLPWMAPGFRQRGYHFVSHNYRLAPQARVDEQLADCLEAIAWCRANLPAILGADNIDVDRYILCGESAGGHLATLMGLHLPAPAPRTIIDVYGVVDFLSMKAFGPPHQRPSRTTQGPWDGKFSEETLNKLLRDRDQANVLTDGLPWDEFTRLTDTEISKLWATEFRYTDRVLMQAELHMMHSLSRSADGLHVGIMHREKFESEESFIAFVRSMSPLRVLQDRVIEGKRGLELYPPTAFLHGTGDVDVPVEQSYAMAGVLKDAGVPVVECYEEGGLHVFDMKYTVRISRRTGCDLANTVL</sequence>
<dbReference type="InterPro" id="IPR050300">
    <property type="entry name" value="GDXG_lipolytic_enzyme"/>
</dbReference>
<dbReference type="EMBL" id="CH408036">
    <property type="protein sequence ID" value="EAQ82955.1"/>
    <property type="molecule type" value="Genomic_DNA"/>
</dbReference>
<name>Q2GMN1_CHAGB</name>
<gene>
    <name evidence="3" type="ORF">CHGG_10773</name>
</gene>
<keyword evidence="1" id="KW-0378">Hydrolase</keyword>
<evidence type="ECO:0000313" key="3">
    <source>
        <dbReference type="EMBL" id="EAQ82955.1"/>
    </source>
</evidence>
<keyword evidence="4" id="KW-1185">Reference proteome</keyword>
<dbReference type="InterPro" id="IPR029058">
    <property type="entry name" value="AB_hydrolase_fold"/>
</dbReference>
<dbReference type="Pfam" id="PF20434">
    <property type="entry name" value="BD-FAE"/>
    <property type="match status" value="1"/>
</dbReference>
<dbReference type="OrthoDB" id="2963168at2759"/>